<dbReference type="GO" id="GO:0006508">
    <property type="term" value="P:proteolysis"/>
    <property type="evidence" value="ECO:0007669"/>
    <property type="project" value="InterPro"/>
</dbReference>
<evidence type="ECO:0000313" key="2">
    <source>
        <dbReference type="EMBL" id="ADQ80777.1"/>
    </source>
</evidence>
<dbReference type="Pfam" id="PF04389">
    <property type="entry name" value="Peptidase_M28"/>
    <property type="match status" value="1"/>
</dbReference>
<dbReference type="Gene3D" id="3.50.30.30">
    <property type="match status" value="1"/>
</dbReference>
<gene>
    <name evidence="2" type="ordered locus">Palpr_2646</name>
</gene>
<dbReference type="PANTHER" id="PTHR12147">
    <property type="entry name" value="METALLOPEPTIDASE M28 FAMILY MEMBER"/>
    <property type="match status" value="1"/>
</dbReference>
<evidence type="ECO:0000313" key="3">
    <source>
        <dbReference type="Proteomes" id="UP000008718"/>
    </source>
</evidence>
<reference key="1">
    <citation type="submission" date="2010-11" db="EMBL/GenBank/DDBJ databases">
        <title>The complete genome of Paludibacter propionicigenes DSM 17365.</title>
        <authorList>
            <consortium name="US DOE Joint Genome Institute (JGI-PGF)"/>
            <person name="Lucas S."/>
            <person name="Copeland A."/>
            <person name="Lapidus A."/>
            <person name="Bruce D."/>
            <person name="Goodwin L."/>
            <person name="Pitluck S."/>
            <person name="Kyrpides N."/>
            <person name="Mavromatis K."/>
            <person name="Ivanova N."/>
            <person name="Munk A.C."/>
            <person name="Brettin T."/>
            <person name="Detter J.C."/>
            <person name="Han C."/>
            <person name="Tapia R."/>
            <person name="Land M."/>
            <person name="Hauser L."/>
            <person name="Markowitz V."/>
            <person name="Cheng J.-F."/>
            <person name="Hugenholtz P."/>
            <person name="Woyke T."/>
            <person name="Wu D."/>
            <person name="Gronow S."/>
            <person name="Wellnitz S."/>
            <person name="Brambilla E."/>
            <person name="Klenk H.-P."/>
            <person name="Eisen J.A."/>
        </authorList>
    </citation>
    <scope>NUCLEOTIDE SEQUENCE</scope>
    <source>
        <strain>WB4</strain>
    </source>
</reference>
<evidence type="ECO:0000259" key="1">
    <source>
        <dbReference type="Pfam" id="PF04389"/>
    </source>
</evidence>
<dbReference type="KEGG" id="ppn:Palpr_2646"/>
<dbReference type="GO" id="GO:0008235">
    <property type="term" value="F:metalloexopeptidase activity"/>
    <property type="evidence" value="ECO:0007669"/>
    <property type="project" value="InterPro"/>
</dbReference>
<dbReference type="AlphaFoldDB" id="E4T7T3"/>
<dbReference type="EMBL" id="CP002345">
    <property type="protein sequence ID" value="ADQ80777.1"/>
    <property type="molecule type" value="Genomic_DNA"/>
</dbReference>
<reference evidence="2 3" key="2">
    <citation type="journal article" date="2011" name="Stand. Genomic Sci.">
        <title>Complete genome sequence of Paludibacter propionicigenes type strain (WB4).</title>
        <authorList>
            <person name="Gronow S."/>
            <person name="Munk C."/>
            <person name="Lapidus A."/>
            <person name="Nolan M."/>
            <person name="Lucas S."/>
            <person name="Hammon N."/>
            <person name="Deshpande S."/>
            <person name="Cheng J.F."/>
            <person name="Tapia R."/>
            <person name="Han C."/>
            <person name="Goodwin L."/>
            <person name="Pitluck S."/>
            <person name="Liolios K."/>
            <person name="Ivanova N."/>
            <person name="Mavromatis K."/>
            <person name="Mikhailova N."/>
            <person name="Pati A."/>
            <person name="Chen A."/>
            <person name="Palaniappan K."/>
            <person name="Land M."/>
            <person name="Hauser L."/>
            <person name="Chang Y.J."/>
            <person name="Jeffries C.D."/>
            <person name="Brambilla E."/>
            <person name="Rohde M."/>
            <person name="Goker M."/>
            <person name="Detter J.C."/>
            <person name="Woyke T."/>
            <person name="Bristow J."/>
            <person name="Eisen J.A."/>
            <person name="Markowitz V."/>
            <person name="Hugenholtz P."/>
            <person name="Kyrpides N.C."/>
            <person name="Klenk H.P."/>
        </authorList>
    </citation>
    <scope>NUCLEOTIDE SEQUENCE [LARGE SCALE GENOMIC DNA]</scope>
    <source>
        <strain evidence="3">DSM 17365 / JCM 13257 / WB4</strain>
    </source>
</reference>
<dbReference type="eggNOG" id="COG2234">
    <property type="taxonomic scope" value="Bacteria"/>
</dbReference>
<dbReference type="InterPro" id="IPR045175">
    <property type="entry name" value="M28_fam"/>
</dbReference>
<name>E4T7T3_PALPW</name>
<dbReference type="PANTHER" id="PTHR12147:SF26">
    <property type="entry name" value="PEPTIDASE M28 DOMAIN-CONTAINING PROTEIN"/>
    <property type="match status" value="1"/>
</dbReference>
<keyword evidence="3" id="KW-1185">Reference proteome</keyword>
<feature type="domain" description="Peptidase M28" evidence="1">
    <location>
        <begin position="254"/>
        <end position="461"/>
    </location>
</feature>
<dbReference type="HOGENOM" id="CLU_019932_2_0_10"/>
<accession>E4T7T3</accession>
<sequence length="484" mass="54131">MSAAFIGSLVQAQQTYKSPLTSAIKESDLKKDLYAMADNHFRGREAGTLDELKAAVWLADEAKKAGMQPAGDDGTFFQFFDLIRHRPSDRSTISINGRGLALWSDVLIAQPNEAIVDAPIVFIDKGRAEDLEKADLKGKAVAIMASNEGLNLNMSLPERRYPVFVRNKFYEKLTAKGAVAIIFIADKLGEESWPAVVPQMTRGLYDIAGGINEKISPKAPVIWVHEKELDALKKAGSRLTTNIITETFCYPSVNVIGKIAGTDPELKKEHVLISGHHDHEGIRQKYGEDSIYNGADDNASVCVAMLAMARAYKIQPAKRSLLFVFHGSEERGLLGSKYHAAHPVVDKSSIIAVLNGDMIGRNDVNEATILGANDPHKNSDDLVKITLRANEEGPKFRLNKDWDKPEHVEYFYFRSDHLPYAKTGIPAIFFTSMLHNQYHTPMDKSENINYLKLKKMTDWIYRTSWILANEKKRPALVTNFKLER</sequence>
<organism evidence="2 3">
    <name type="scientific">Paludibacter propionicigenes (strain DSM 17365 / JCM 13257 / WB4)</name>
    <dbReference type="NCBI Taxonomy" id="694427"/>
    <lineage>
        <taxon>Bacteria</taxon>
        <taxon>Pseudomonadati</taxon>
        <taxon>Bacteroidota</taxon>
        <taxon>Bacteroidia</taxon>
        <taxon>Bacteroidales</taxon>
        <taxon>Paludibacteraceae</taxon>
        <taxon>Paludibacter</taxon>
    </lineage>
</organism>
<dbReference type="Gene3D" id="3.40.630.10">
    <property type="entry name" value="Zn peptidases"/>
    <property type="match status" value="1"/>
</dbReference>
<dbReference type="InterPro" id="IPR007484">
    <property type="entry name" value="Peptidase_M28"/>
</dbReference>
<dbReference type="Proteomes" id="UP000008718">
    <property type="component" value="Chromosome"/>
</dbReference>
<protein>
    <submittedName>
        <fullName evidence="2">Peptidase M28</fullName>
    </submittedName>
</protein>
<dbReference type="SUPFAM" id="SSF53187">
    <property type="entry name" value="Zn-dependent exopeptidases"/>
    <property type="match status" value="1"/>
</dbReference>
<proteinExistence type="predicted"/>
<dbReference type="STRING" id="694427.Palpr_2646"/>